<feature type="compositionally biased region" description="Polar residues" evidence="2">
    <location>
        <begin position="381"/>
        <end position="397"/>
    </location>
</feature>
<dbReference type="AlphaFoldDB" id="A0A6A5KKY8"/>
<dbReference type="EMBL" id="ML975272">
    <property type="protein sequence ID" value="KAF1836529.1"/>
    <property type="molecule type" value="Genomic_DNA"/>
</dbReference>
<evidence type="ECO:0000256" key="2">
    <source>
        <dbReference type="SAM" id="MobiDB-lite"/>
    </source>
</evidence>
<dbReference type="InterPro" id="IPR001878">
    <property type="entry name" value="Znf_CCHC"/>
</dbReference>
<evidence type="ECO:0000313" key="4">
    <source>
        <dbReference type="EMBL" id="KAF1836529.1"/>
    </source>
</evidence>
<sequence length="431" mass="45911">MSWDIGATSGGGDSWGPAPTGDGGAGDSWGGGGGGWGGGDDAGGDGAGAGDGDGACRVCQQTGHFARDCPDKPEGGGLTGECFNCGQVGHNKADCTNERVERPFDGTCKLCDQQGHRAVDCKSRRPVDWTGIPEMSSTDAWSALIDAAKDKDLDAFRVCLRAYARATMEEFSLPAVEEALREENLGIYLIAMEQETAPNMTIIDLIGYPHRKHVLSVQLSAKPRRAKMAQGWPESPEQNIERLASAGYVKDCGVPLCGNCGELGHVRKHCKQDQVEQTKVQPEVVCVYCQGAGHRARDCPNDRINPYACKNCKQEGHNAKDCPEPRSAEGVECRKCSETGHFSKDVSSRYDRKLSQPLLTADSAPTPPLVPAATADLPTTSPRSVTSPATRTMSSAATVRRRVISRVIAPSPRTGLRSSAPTAARWATPSR</sequence>
<feature type="domain" description="CCHC-type" evidence="3">
    <location>
        <begin position="257"/>
        <end position="272"/>
    </location>
</feature>
<keyword evidence="1" id="KW-0863">Zinc-finger</keyword>
<dbReference type="Pfam" id="PF00098">
    <property type="entry name" value="zf-CCHC"/>
    <property type="match status" value="5"/>
</dbReference>
<keyword evidence="1" id="KW-0479">Metal-binding</keyword>
<keyword evidence="5" id="KW-1185">Reference proteome</keyword>
<feature type="compositionally biased region" description="Gly residues" evidence="2">
    <location>
        <begin position="21"/>
        <end position="50"/>
    </location>
</feature>
<feature type="compositionally biased region" description="Low complexity" evidence="2">
    <location>
        <begin position="371"/>
        <end position="380"/>
    </location>
</feature>
<dbReference type="SUPFAM" id="SSF57756">
    <property type="entry name" value="Retrovirus zinc finger-like domains"/>
    <property type="match status" value="3"/>
</dbReference>
<evidence type="ECO:0000256" key="1">
    <source>
        <dbReference type="PROSITE-ProRule" id="PRU00047"/>
    </source>
</evidence>
<protein>
    <recommendedName>
        <fullName evidence="3">CCHC-type domain-containing protein</fullName>
    </recommendedName>
</protein>
<dbReference type="Proteomes" id="UP000800040">
    <property type="component" value="Unassembled WGS sequence"/>
</dbReference>
<feature type="domain" description="CCHC-type" evidence="3">
    <location>
        <begin position="286"/>
        <end position="301"/>
    </location>
</feature>
<accession>A0A6A5KKY8</accession>
<feature type="domain" description="CCHC-type" evidence="3">
    <location>
        <begin position="309"/>
        <end position="324"/>
    </location>
</feature>
<evidence type="ECO:0000259" key="3">
    <source>
        <dbReference type="PROSITE" id="PS50158"/>
    </source>
</evidence>
<proteinExistence type="predicted"/>
<keyword evidence="1" id="KW-0862">Zinc</keyword>
<dbReference type="PANTHER" id="PTHR23002">
    <property type="entry name" value="ZINC FINGER CCHC DOMAIN CONTAINING PROTEIN"/>
    <property type="match status" value="1"/>
</dbReference>
<feature type="region of interest" description="Disordered" evidence="2">
    <location>
        <begin position="409"/>
        <end position="431"/>
    </location>
</feature>
<dbReference type="InterPro" id="IPR051714">
    <property type="entry name" value="Znf_CCHC_NABP"/>
</dbReference>
<feature type="domain" description="CCHC-type" evidence="3">
    <location>
        <begin position="56"/>
        <end position="71"/>
    </location>
</feature>
<organism evidence="4 5">
    <name type="scientific">Decorospora gaudefroyi</name>
    <dbReference type="NCBI Taxonomy" id="184978"/>
    <lineage>
        <taxon>Eukaryota</taxon>
        <taxon>Fungi</taxon>
        <taxon>Dikarya</taxon>
        <taxon>Ascomycota</taxon>
        <taxon>Pezizomycotina</taxon>
        <taxon>Dothideomycetes</taxon>
        <taxon>Pleosporomycetidae</taxon>
        <taxon>Pleosporales</taxon>
        <taxon>Pleosporineae</taxon>
        <taxon>Pleosporaceae</taxon>
        <taxon>Decorospora</taxon>
    </lineage>
</organism>
<dbReference type="GO" id="GO:0003676">
    <property type="term" value="F:nucleic acid binding"/>
    <property type="evidence" value="ECO:0007669"/>
    <property type="project" value="InterPro"/>
</dbReference>
<gene>
    <name evidence="4" type="ORF">BDW02DRAFT_225408</name>
</gene>
<dbReference type="Gene3D" id="4.10.60.10">
    <property type="entry name" value="Zinc finger, CCHC-type"/>
    <property type="match status" value="4"/>
</dbReference>
<evidence type="ECO:0000313" key="5">
    <source>
        <dbReference type="Proteomes" id="UP000800040"/>
    </source>
</evidence>
<reference evidence="4" key="1">
    <citation type="submission" date="2020-01" db="EMBL/GenBank/DDBJ databases">
        <authorList>
            <consortium name="DOE Joint Genome Institute"/>
            <person name="Haridas S."/>
            <person name="Albert R."/>
            <person name="Binder M."/>
            <person name="Bloem J."/>
            <person name="Labutti K."/>
            <person name="Salamov A."/>
            <person name="Andreopoulos B."/>
            <person name="Baker S.E."/>
            <person name="Barry K."/>
            <person name="Bills G."/>
            <person name="Bluhm B.H."/>
            <person name="Cannon C."/>
            <person name="Castanera R."/>
            <person name="Culley D.E."/>
            <person name="Daum C."/>
            <person name="Ezra D."/>
            <person name="Gonzalez J.B."/>
            <person name="Henrissat B."/>
            <person name="Kuo A."/>
            <person name="Liang C."/>
            <person name="Lipzen A."/>
            <person name="Lutzoni F."/>
            <person name="Magnuson J."/>
            <person name="Mondo S."/>
            <person name="Nolan M."/>
            <person name="Ohm R."/>
            <person name="Pangilinan J."/>
            <person name="Park H.-J."/>
            <person name="Ramirez L."/>
            <person name="Alfaro M."/>
            <person name="Sun H."/>
            <person name="Tritt A."/>
            <person name="Yoshinaga Y."/>
            <person name="Zwiers L.-H."/>
            <person name="Turgeon B.G."/>
            <person name="Goodwin S.B."/>
            <person name="Spatafora J.W."/>
            <person name="Crous P.W."/>
            <person name="Grigoriev I.V."/>
        </authorList>
    </citation>
    <scope>NUCLEOTIDE SEQUENCE</scope>
    <source>
        <strain evidence="4">P77</strain>
    </source>
</reference>
<feature type="domain" description="CCHC-type" evidence="3">
    <location>
        <begin position="82"/>
        <end position="97"/>
    </location>
</feature>
<dbReference type="SMART" id="SM00343">
    <property type="entry name" value="ZnF_C2HC"/>
    <property type="match status" value="7"/>
</dbReference>
<dbReference type="PROSITE" id="PS50158">
    <property type="entry name" value="ZF_CCHC"/>
    <property type="match status" value="5"/>
</dbReference>
<dbReference type="GO" id="GO:0008270">
    <property type="term" value="F:zinc ion binding"/>
    <property type="evidence" value="ECO:0007669"/>
    <property type="project" value="UniProtKB-KW"/>
</dbReference>
<feature type="region of interest" description="Disordered" evidence="2">
    <location>
        <begin position="359"/>
        <end position="397"/>
    </location>
</feature>
<dbReference type="InterPro" id="IPR036875">
    <property type="entry name" value="Znf_CCHC_sf"/>
</dbReference>
<feature type="region of interest" description="Disordered" evidence="2">
    <location>
        <begin position="1"/>
        <end position="50"/>
    </location>
</feature>
<name>A0A6A5KKY8_9PLEO</name>
<dbReference type="OrthoDB" id="8026949at2759"/>